<evidence type="ECO:0000256" key="2">
    <source>
        <dbReference type="ARBA" id="ARBA00023136"/>
    </source>
</evidence>
<dbReference type="EMBL" id="NTHN01000098">
    <property type="protein sequence ID" value="PBD19763.1"/>
    <property type="molecule type" value="Genomic_DNA"/>
</dbReference>
<dbReference type="GO" id="GO:0019867">
    <property type="term" value="C:outer membrane"/>
    <property type="evidence" value="ECO:0007669"/>
    <property type="project" value="InterPro"/>
</dbReference>
<dbReference type="Gene3D" id="2.40.160.50">
    <property type="entry name" value="membrane protein fhac: a member of the omp85/tpsb transporter family"/>
    <property type="match status" value="1"/>
</dbReference>
<dbReference type="InterPro" id="IPR000184">
    <property type="entry name" value="Bac_surfAg_D15"/>
</dbReference>
<organism evidence="5">
    <name type="scientific">Alloyangia mangrovi</name>
    <dbReference type="NCBI Taxonomy" id="1779329"/>
    <lineage>
        <taxon>Bacteria</taxon>
        <taxon>Pseudomonadati</taxon>
        <taxon>Pseudomonadota</taxon>
        <taxon>Alphaproteobacteria</taxon>
        <taxon>Rhodobacterales</taxon>
        <taxon>Roseobacteraceae</taxon>
        <taxon>Alloyangia</taxon>
    </lineage>
</organism>
<comment type="subcellular location">
    <subcellularLocation>
        <location evidence="1">Membrane</location>
    </subcellularLocation>
</comment>
<dbReference type="AlphaFoldDB" id="A0A2A3JX80"/>
<evidence type="ECO:0000256" key="1">
    <source>
        <dbReference type="ARBA" id="ARBA00004370"/>
    </source>
</evidence>
<dbReference type="Pfam" id="PF01103">
    <property type="entry name" value="Omp85"/>
    <property type="match status" value="1"/>
</dbReference>
<gene>
    <name evidence="4" type="ORF">CLG85_021890</name>
    <name evidence="5" type="ORF">CLG85_07630</name>
</gene>
<dbReference type="OrthoDB" id="9803054at2"/>
<reference evidence="6" key="2">
    <citation type="submission" date="2023-07" db="EMBL/GenBank/DDBJ databases">
        <title>Yangia mangrovi SAOS 153D genome.</title>
        <authorList>
            <person name="Verma A."/>
            <person name="Pal Y."/>
            <person name="Sundharam S."/>
            <person name="Bisht B."/>
            <person name="Srinivasan K."/>
        </authorList>
    </citation>
    <scope>NUCLEOTIDE SEQUENCE [LARGE SCALE GENOMIC DNA]</scope>
    <source>
        <strain evidence="6">SAOS 153D</strain>
    </source>
</reference>
<feature type="domain" description="Bacterial surface antigen (D15)" evidence="3">
    <location>
        <begin position="60"/>
        <end position="364"/>
    </location>
</feature>
<dbReference type="EMBL" id="NTHN02000056">
    <property type="protein sequence ID" value="MCT4372812.1"/>
    <property type="molecule type" value="Genomic_DNA"/>
</dbReference>
<evidence type="ECO:0000313" key="5">
    <source>
        <dbReference type="EMBL" id="PBD19763.1"/>
    </source>
</evidence>
<comment type="caution">
    <text evidence="5">The sequence shown here is derived from an EMBL/GenBank/DDBJ whole genome shotgun (WGS) entry which is preliminary data.</text>
</comment>
<evidence type="ECO:0000259" key="3">
    <source>
        <dbReference type="Pfam" id="PF01103"/>
    </source>
</evidence>
<dbReference type="Proteomes" id="UP000217448">
    <property type="component" value="Unassembled WGS sequence"/>
</dbReference>
<accession>A0A2A3JX80</accession>
<protein>
    <submittedName>
        <fullName evidence="4">BamA/TamA family outer membrane protein</fullName>
    </submittedName>
</protein>
<reference evidence="5" key="1">
    <citation type="submission" date="2017-09" db="EMBL/GenBank/DDBJ databases">
        <title>Yangia sp. SAOS 153D whole genome sequencing.</title>
        <authorList>
            <person name="Verma A."/>
            <person name="Krishnamurthi S."/>
        </authorList>
    </citation>
    <scope>NUCLEOTIDE SEQUENCE [LARGE SCALE GENOMIC DNA]</scope>
    <source>
        <strain evidence="5">SAOS 153D</strain>
    </source>
</reference>
<keyword evidence="6" id="KW-1185">Reference proteome</keyword>
<evidence type="ECO:0000313" key="4">
    <source>
        <dbReference type="EMBL" id="MCT4372812.1"/>
    </source>
</evidence>
<reference evidence="4" key="3">
    <citation type="submission" date="2024-05" db="EMBL/GenBank/DDBJ databases">
        <title>Yangia mangrovi SAOS 153D genome.</title>
        <authorList>
            <person name="Verma A."/>
            <person name="Pal Y."/>
            <person name="Sundharam S."/>
            <person name="Bisht B."/>
            <person name="Srinivasan K."/>
        </authorList>
    </citation>
    <scope>NUCLEOTIDE SEQUENCE</scope>
    <source>
        <strain evidence="4">SAOS 153D</strain>
    </source>
</reference>
<keyword evidence="2" id="KW-0472">Membrane</keyword>
<evidence type="ECO:0000313" key="6">
    <source>
        <dbReference type="Proteomes" id="UP000217448"/>
    </source>
</evidence>
<sequence length="364" mass="40313">MLTGVFERVQLRGEGSTLVIDVTEIDTRPGRLEGALSYIMQDGFLAEASYEQYDLLPGTFGSVQLSFNKQVREFQGHLYRADQFGETLDLGLDAIWRETDYDDRSYSDGGYRIEPYLAWTPTEDLRLEAGLGWRDYRMYDVESDASLLLLREETDGISAPYARLALTFGASAESVLGEDWARPAYSIELQQYLWNLGTEDVISDSRAELRARSPLAPELALLTTLRGGNVTGLNDNNTRATDRYFPGADTFRGFAPRGIGPRDGDDMLGGNSYFVASLELQRNFGTVLSLPLRGGVFVETGAAWGLDDTLDGQIDDARHLRSSAGLSLTFDVAEIPVSLYLAQPLRKEPGDKTQAFGLSFSARF</sequence>
<name>A0A2A3JX80_9RHOB</name>
<proteinExistence type="predicted"/>